<proteinExistence type="predicted"/>
<dbReference type="AlphaFoldDB" id="A0AAV4HHS3"/>
<name>A0AAV4HHS3_9GAST</name>
<reference evidence="1 2" key="1">
    <citation type="journal article" date="2021" name="Elife">
        <title>Chloroplast acquisition without the gene transfer in kleptoplastic sea slugs, Plakobranchus ocellatus.</title>
        <authorList>
            <person name="Maeda T."/>
            <person name="Takahashi S."/>
            <person name="Yoshida T."/>
            <person name="Shimamura S."/>
            <person name="Takaki Y."/>
            <person name="Nagai Y."/>
            <person name="Toyoda A."/>
            <person name="Suzuki Y."/>
            <person name="Arimoto A."/>
            <person name="Ishii H."/>
            <person name="Satoh N."/>
            <person name="Nishiyama T."/>
            <person name="Hasebe M."/>
            <person name="Maruyama T."/>
            <person name="Minagawa J."/>
            <person name="Obokata J."/>
            <person name="Shigenobu S."/>
        </authorList>
    </citation>
    <scope>NUCLEOTIDE SEQUENCE [LARGE SCALE GENOMIC DNA]</scope>
</reference>
<accession>A0AAV4HHS3</accession>
<comment type="caution">
    <text evidence="1">The sequence shown here is derived from an EMBL/GenBank/DDBJ whole genome shotgun (WGS) entry which is preliminary data.</text>
</comment>
<sequence>MMMGATIIYDGGIDADDNGDAADDSSPLLGLISRLAGMTPPLPKASGLWKFAAHHSRRRLTASVKTNSTVCQVPAATELLSVTDAVLDQVD</sequence>
<keyword evidence="2" id="KW-1185">Reference proteome</keyword>
<gene>
    <name evidence="1" type="ORF">ElyMa_004484200</name>
</gene>
<protein>
    <submittedName>
        <fullName evidence="1">Uncharacterized protein</fullName>
    </submittedName>
</protein>
<evidence type="ECO:0000313" key="1">
    <source>
        <dbReference type="EMBL" id="GFR97707.1"/>
    </source>
</evidence>
<organism evidence="1 2">
    <name type="scientific">Elysia marginata</name>
    <dbReference type="NCBI Taxonomy" id="1093978"/>
    <lineage>
        <taxon>Eukaryota</taxon>
        <taxon>Metazoa</taxon>
        <taxon>Spiralia</taxon>
        <taxon>Lophotrochozoa</taxon>
        <taxon>Mollusca</taxon>
        <taxon>Gastropoda</taxon>
        <taxon>Heterobranchia</taxon>
        <taxon>Euthyneura</taxon>
        <taxon>Panpulmonata</taxon>
        <taxon>Sacoglossa</taxon>
        <taxon>Placobranchoidea</taxon>
        <taxon>Plakobranchidae</taxon>
        <taxon>Elysia</taxon>
    </lineage>
</organism>
<dbReference type="EMBL" id="BMAT01009052">
    <property type="protein sequence ID" value="GFR97707.1"/>
    <property type="molecule type" value="Genomic_DNA"/>
</dbReference>
<evidence type="ECO:0000313" key="2">
    <source>
        <dbReference type="Proteomes" id="UP000762676"/>
    </source>
</evidence>
<dbReference type="Proteomes" id="UP000762676">
    <property type="component" value="Unassembled WGS sequence"/>
</dbReference>